<protein>
    <submittedName>
        <fullName evidence="2">Type IIL restriction-modification enzyme MmeI</fullName>
    </submittedName>
</protein>
<evidence type="ECO:0000313" key="2">
    <source>
        <dbReference type="EMBL" id="MFC0633221.1"/>
    </source>
</evidence>
<reference evidence="2 3" key="1">
    <citation type="submission" date="2024-09" db="EMBL/GenBank/DDBJ databases">
        <authorList>
            <person name="Sun Q."/>
            <person name="Mori K."/>
        </authorList>
    </citation>
    <scope>NUCLEOTIDE SEQUENCE [LARGE SCALE GENOMIC DNA]</scope>
    <source>
        <strain evidence="2 3">NCAIM B.02621</strain>
    </source>
</reference>
<dbReference type="Pfam" id="PF20466">
    <property type="entry name" value="MmeI_TRD"/>
    <property type="match status" value="1"/>
</dbReference>
<organism evidence="2 3">
    <name type="scientific">Brevundimonas balnearis</name>
    <dbReference type="NCBI Taxonomy" id="1572858"/>
    <lineage>
        <taxon>Bacteria</taxon>
        <taxon>Pseudomonadati</taxon>
        <taxon>Pseudomonadota</taxon>
        <taxon>Alphaproteobacteria</taxon>
        <taxon>Caulobacterales</taxon>
        <taxon>Caulobacteraceae</taxon>
        <taxon>Brevundimonas</taxon>
    </lineage>
</organism>
<sequence length="350" mass="39424">MVDLWPQPEAAVRRNRPRVYQHLMQHVKPERDRNNRDAYRRRWWWFGEPRPELRQALRGLPRYIVTVETAKHRWFRFLDAEIAPDNKLIVVASADAALLAMLNSRPHLAWFLRHAGRIGVYADEAVYVKSVCFDAFPFPDLDDDQRRGLVEAGEELDGLRARVLAADPALTMTGLYNVISDLRRGRPLTAEQTDIRSRGCVDVLMSLHDRIDALTIAAYGWGPELGDAALVRKLHELHARRRSEETAGQVRWLDGRRPAQGVQRVRPPLLPLAADQPAPPPPAQPEILASVLLSELRQAGRPVQPASLARRFQPGGPRLVERIEDTLAILAAAGAAARTDAGWFAPRRGL</sequence>
<dbReference type="InterPro" id="IPR046820">
    <property type="entry name" value="MmeI_TRD"/>
</dbReference>
<feature type="domain" description="MmeI-like target recognition" evidence="1">
    <location>
        <begin position="22"/>
        <end position="141"/>
    </location>
</feature>
<dbReference type="RefSeq" id="WP_376834869.1">
    <property type="nucleotide sequence ID" value="NZ_JBHLSW010000003.1"/>
</dbReference>
<proteinExistence type="predicted"/>
<evidence type="ECO:0000313" key="3">
    <source>
        <dbReference type="Proteomes" id="UP001589906"/>
    </source>
</evidence>
<comment type="caution">
    <text evidence="2">The sequence shown here is derived from an EMBL/GenBank/DDBJ whole genome shotgun (WGS) entry which is preliminary data.</text>
</comment>
<name>A0ABV6R177_9CAUL</name>
<dbReference type="EMBL" id="JBHLSW010000003">
    <property type="protein sequence ID" value="MFC0633221.1"/>
    <property type="molecule type" value="Genomic_DNA"/>
</dbReference>
<evidence type="ECO:0000259" key="1">
    <source>
        <dbReference type="Pfam" id="PF20466"/>
    </source>
</evidence>
<dbReference type="Proteomes" id="UP001589906">
    <property type="component" value="Unassembled WGS sequence"/>
</dbReference>
<gene>
    <name evidence="2" type="ORF">ACFFGE_04925</name>
</gene>
<keyword evidence="3" id="KW-1185">Reference proteome</keyword>
<accession>A0ABV6R177</accession>